<organism evidence="2 3">
    <name type="scientific">Sorangium cellulosum</name>
    <name type="common">Polyangium cellulosum</name>
    <dbReference type="NCBI Taxonomy" id="56"/>
    <lineage>
        <taxon>Bacteria</taxon>
        <taxon>Pseudomonadati</taxon>
        <taxon>Myxococcota</taxon>
        <taxon>Polyangia</taxon>
        <taxon>Polyangiales</taxon>
        <taxon>Polyangiaceae</taxon>
        <taxon>Sorangium</taxon>
    </lineage>
</organism>
<reference evidence="2 3" key="1">
    <citation type="submission" date="2015-09" db="EMBL/GenBank/DDBJ databases">
        <title>Sorangium comparison.</title>
        <authorList>
            <person name="Zaburannyi N."/>
            <person name="Bunk B."/>
            <person name="Overmann J."/>
            <person name="Mueller R."/>
        </authorList>
    </citation>
    <scope>NUCLEOTIDE SEQUENCE [LARGE SCALE GENOMIC DNA]</scope>
    <source>
        <strain evidence="2 3">So ce26</strain>
    </source>
</reference>
<gene>
    <name evidence="2" type="ORF">SOCE26_019520</name>
</gene>
<name>A0A2L0EMM1_SORCE</name>
<keyword evidence="1" id="KW-0732">Signal</keyword>
<evidence type="ECO:0000256" key="1">
    <source>
        <dbReference type="SAM" id="SignalP"/>
    </source>
</evidence>
<accession>A0A2L0EMM1</accession>
<feature type="chain" id="PRO_5014837094" description="Secreted protein" evidence="1">
    <location>
        <begin position="25"/>
        <end position="293"/>
    </location>
</feature>
<evidence type="ECO:0008006" key="4">
    <source>
        <dbReference type="Google" id="ProtNLM"/>
    </source>
</evidence>
<dbReference type="EMBL" id="CP012673">
    <property type="protein sequence ID" value="AUX40551.1"/>
    <property type="molecule type" value="Genomic_DNA"/>
</dbReference>
<dbReference type="Proteomes" id="UP000238348">
    <property type="component" value="Chromosome"/>
</dbReference>
<proteinExistence type="predicted"/>
<protein>
    <recommendedName>
        <fullName evidence="4">Secreted protein</fullName>
    </recommendedName>
</protein>
<sequence>MHCRCVRIVALLAGSLATTGCIGAEIEEDVEDEVDTSGSTVLTTNGYLANALSPNALSPNALSPNALSPNALSPSALSPGAVAALKNPGESGDLARQLLRYIVGCALRPDQTFSFSWIEGRGLIHREVYRGELGLAPWWAADGLEDGHHQRLITACIASRANWYGVSVMVSLRNGETPLGSQDVERAIFPVREGAFWGNLFGATPYARACYAPQGVEHARKAQRDCAAGHVAVDPATGAATVQPCGPILIAGSCDELCTRVDMNGGYYSHCLDDPWSSPWVRTDVVITSYLTR</sequence>
<evidence type="ECO:0000313" key="2">
    <source>
        <dbReference type="EMBL" id="AUX40551.1"/>
    </source>
</evidence>
<evidence type="ECO:0000313" key="3">
    <source>
        <dbReference type="Proteomes" id="UP000238348"/>
    </source>
</evidence>
<dbReference type="PROSITE" id="PS51257">
    <property type="entry name" value="PROKAR_LIPOPROTEIN"/>
    <property type="match status" value="1"/>
</dbReference>
<dbReference type="AlphaFoldDB" id="A0A2L0EMM1"/>
<feature type="signal peptide" evidence="1">
    <location>
        <begin position="1"/>
        <end position="24"/>
    </location>
</feature>